<keyword evidence="5 8" id="KW-0472">Membrane</keyword>
<dbReference type="InterPro" id="IPR017452">
    <property type="entry name" value="GPCR_Rhodpsn_7TM"/>
</dbReference>
<dbReference type="SUPFAM" id="SSF81321">
    <property type="entry name" value="Family A G protein-coupled receptor-like"/>
    <property type="match status" value="1"/>
</dbReference>
<organism evidence="10 11">
    <name type="scientific">Dreissena polymorpha</name>
    <name type="common">Zebra mussel</name>
    <name type="synonym">Mytilus polymorpha</name>
    <dbReference type="NCBI Taxonomy" id="45954"/>
    <lineage>
        <taxon>Eukaryota</taxon>
        <taxon>Metazoa</taxon>
        <taxon>Spiralia</taxon>
        <taxon>Lophotrochozoa</taxon>
        <taxon>Mollusca</taxon>
        <taxon>Bivalvia</taxon>
        <taxon>Autobranchia</taxon>
        <taxon>Heteroconchia</taxon>
        <taxon>Euheterodonta</taxon>
        <taxon>Imparidentia</taxon>
        <taxon>Neoheterodontei</taxon>
        <taxon>Myida</taxon>
        <taxon>Dreissenoidea</taxon>
        <taxon>Dreissenidae</taxon>
        <taxon>Dreissena</taxon>
    </lineage>
</organism>
<evidence type="ECO:0000256" key="8">
    <source>
        <dbReference type="SAM" id="Phobius"/>
    </source>
</evidence>
<comment type="subcellular location">
    <subcellularLocation>
        <location evidence="1">Membrane</location>
        <topology evidence="1">Multi-pass membrane protein</topology>
    </subcellularLocation>
</comment>
<dbReference type="Gene3D" id="1.20.1070.10">
    <property type="entry name" value="Rhodopsin 7-helix transmembrane proteins"/>
    <property type="match status" value="1"/>
</dbReference>
<dbReference type="InterPro" id="IPR000276">
    <property type="entry name" value="GPCR_Rhodpsn"/>
</dbReference>
<accession>A0A9D3Y9S5</accession>
<dbReference type="PRINTS" id="PR00237">
    <property type="entry name" value="GPCRRHODOPSN"/>
</dbReference>
<gene>
    <name evidence="10" type="ORF">DPMN_083365</name>
</gene>
<evidence type="ECO:0000256" key="2">
    <source>
        <dbReference type="ARBA" id="ARBA00022692"/>
    </source>
</evidence>
<evidence type="ECO:0000256" key="4">
    <source>
        <dbReference type="ARBA" id="ARBA00023040"/>
    </source>
</evidence>
<keyword evidence="7" id="KW-0807">Transducer</keyword>
<dbReference type="PROSITE" id="PS50262">
    <property type="entry name" value="G_PROTEIN_RECEP_F1_2"/>
    <property type="match status" value="1"/>
</dbReference>
<feature type="transmembrane region" description="Helical" evidence="8">
    <location>
        <begin position="202"/>
        <end position="224"/>
    </location>
</feature>
<dbReference type="EMBL" id="JAIWYP010000016">
    <property type="protein sequence ID" value="KAH3695907.1"/>
    <property type="molecule type" value="Genomic_DNA"/>
</dbReference>
<evidence type="ECO:0000313" key="10">
    <source>
        <dbReference type="EMBL" id="KAH3695907.1"/>
    </source>
</evidence>
<reference evidence="10" key="1">
    <citation type="journal article" date="2019" name="bioRxiv">
        <title>The Genome of the Zebra Mussel, Dreissena polymorpha: A Resource for Invasive Species Research.</title>
        <authorList>
            <person name="McCartney M.A."/>
            <person name="Auch B."/>
            <person name="Kono T."/>
            <person name="Mallez S."/>
            <person name="Zhang Y."/>
            <person name="Obille A."/>
            <person name="Becker A."/>
            <person name="Abrahante J.E."/>
            <person name="Garbe J."/>
            <person name="Badalamenti J.P."/>
            <person name="Herman A."/>
            <person name="Mangelson H."/>
            <person name="Liachko I."/>
            <person name="Sullivan S."/>
            <person name="Sone E.D."/>
            <person name="Koren S."/>
            <person name="Silverstein K.A.T."/>
            <person name="Beckman K.B."/>
            <person name="Gohl D.M."/>
        </authorList>
    </citation>
    <scope>NUCLEOTIDE SEQUENCE</scope>
    <source>
        <strain evidence="10">Duluth1</strain>
        <tissue evidence="10">Whole animal</tissue>
    </source>
</reference>
<evidence type="ECO:0000256" key="5">
    <source>
        <dbReference type="ARBA" id="ARBA00023136"/>
    </source>
</evidence>
<dbReference type="PANTHER" id="PTHR24243:SF230">
    <property type="entry name" value="G-PROTEIN COUPLED RECEPTORS FAMILY 1 PROFILE DOMAIN-CONTAINING PROTEIN"/>
    <property type="match status" value="1"/>
</dbReference>
<sequence>MKSKALRHKSYSQYLSALAIFDTLTLLIRQIRIIDEYSSDTWESNTIFRKFDDFGCKAFNFIEHIAYLMSSWLIVMMALERLLAVWFPFKKFILRRRSGATWAIVLLFLGLSLSQVFRLVMVKKIDTVTCGAIDSFWELYVNLHMYFYNMSLTFILPVGFVLVCNGMVLYQIFKVRREILQQDKDKRSRFNRPIRKSHRTTSMLLIVSFTFLGTLLPLLTMSLVFDLVLKSRGRKDAFSLYLAITPYMEVAAVLSLVNYAANFYIYILSGKNFRFELRKVFNRQRTTSRSFTYKSSKETREEVIRLW</sequence>
<dbReference type="GO" id="GO:0005886">
    <property type="term" value="C:plasma membrane"/>
    <property type="evidence" value="ECO:0007669"/>
    <property type="project" value="TreeGrafter"/>
</dbReference>
<name>A0A9D3Y9S5_DREPO</name>
<dbReference type="Pfam" id="PF00001">
    <property type="entry name" value="7tm_1"/>
    <property type="match status" value="1"/>
</dbReference>
<reference evidence="10" key="2">
    <citation type="submission" date="2020-11" db="EMBL/GenBank/DDBJ databases">
        <authorList>
            <person name="McCartney M.A."/>
            <person name="Auch B."/>
            <person name="Kono T."/>
            <person name="Mallez S."/>
            <person name="Becker A."/>
            <person name="Gohl D.M."/>
            <person name="Silverstein K.A.T."/>
            <person name="Koren S."/>
            <person name="Bechman K.B."/>
            <person name="Herman A."/>
            <person name="Abrahante J.E."/>
            <person name="Garbe J."/>
        </authorList>
    </citation>
    <scope>NUCLEOTIDE SEQUENCE</scope>
    <source>
        <strain evidence="10">Duluth1</strain>
        <tissue evidence="10">Whole animal</tissue>
    </source>
</reference>
<evidence type="ECO:0000256" key="3">
    <source>
        <dbReference type="ARBA" id="ARBA00022989"/>
    </source>
</evidence>
<evidence type="ECO:0000256" key="6">
    <source>
        <dbReference type="ARBA" id="ARBA00023170"/>
    </source>
</evidence>
<protein>
    <recommendedName>
        <fullName evidence="9">G-protein coupled receptors family 1 profile domain-containing protein</fullName>
    </recommendedName>
</protein>
<dbReference type="GO" id="GO:0004930">
    <property type="term" value="F:G protein-coupled receptor activity"/>
    <property type="evidence" value="ECO:0007669"/>
    <property type="project" value="UniProtKB-KW"/>
</dbReference>
<keyword evidence="2 8" id="KW-0812">Transmembrane</keyword>
<dbReference type="Proteomes" id="UP000828390">
    <property type="component" value="Unassembled WGS sequence"/>
</dbReference>
<feature type="transmembrane region" description="Helical" evidence="8">
    <location>
        <begin position="146"/>
        <end position="170"/>
    </location>
</feature>
<evidence type="ECO:0000313" key="11">
    <source>
        <dbReference type="Proteomes" id="UP000828390"/>
    </source>
</evidence>
<keyword evidence="3 8" id="KW-1133">Transmembrane helix</keyword>
<evidence type="ECO:0000256" key="1">
    <source>
        <dbReference type="ARBA" id="ARBA00004141"/>
    </source>
</evidence>
<feature type="transmembrane region" description="Helical" evidence="8">
    <location>
        <begin position="12"/>
        <end position="31"/>
    </location>
</feature>
<evidence type="ECO:0000259" key="9">
    <source>
        <dbReference type="PROSITE" id="PS50262"/>
    </source>
</evidence>
<keyword evidence="11" id="KW-1185">Reference proteome</keyword>
<feature type="transmembrane region" description="Helical" evidence="8">
    <location>
        <begin position="99"/>
        <end position="117"/>
    </location>
</feature>
<keyword evidence="4" id="KW-0297">G-protein coupled receptor</keyword>
<dbReference type="PANTHER" id="PTHR24243">
    <property type="entry name" value="G-PROTEIN COUPLED RECEPTOR"/>
    <property type="match status" value="1"/>
</dbReference>
<feature type="transmembrane region" description="Helical" evidence="8">
    <location>
        <begin position="244"/>
        <end position="268"/>
    </location>
</feature>
<proteinExistence type="predicted"/>
<comment type="caution">
    <text evidence="10">The sequence shown here is derived from an EMBL/GenBank/DDBJ whole genome shotgun (WGS) entry which is preliminary data.</text>
</comment>
<feature type="transmembrane region" description="Helical" evidence="8">
    <location>
        <begin position="65"/>
        <end position="87"/>
    </location>
</feature>
<keyword evidence="6" id="KW-0675">Receptor</keyword>
<dbReference type="AlphaFoldDB" id="A0A9D3Y9S5"/>
<evidence type="ECO:0000256" key="7">
    <source>
        <dbReference type="ARBA" id="ARBA00023224"/>
    </source>
</evidence>
<feature type="domain" description="G-protein coupled receptors family 1 profile" evidence="9">
    <location>
        <begin position="1"/>
        <end position="266"/>
    </location>
</feature>